<name>A0A821CGZ2_9BILA</name>
<dbReference type="PROSITE" id="PS50994">
    <property type="entry name" value="INTEGRASE"/>
    <property type="match status" value="1"/>
</dbReference>
<dbReference type="GO" id="GO:0020037">
    <property type="term" value="F:heme binding"/>
    <property type="evidence" value="ECO:0007669"/>
    <property type="project" value="InterPro"/>
</dbReference>
<dbReference type="SUPFAM" id="SSF53098">
    <property type="entry name" value="Ribonuclease H-like"/>
    <property type="match status" value="1"/>
</dbReference>
<dbReference type="PANTHER" id="PTHR24292:SF102">
    <property type="entry name" value="CYTOCHROME P450 FAMILY-RELATED"/>
    <property type="match status" value="1"/>
</dbReference>
<dbReference type="InterPro" id="IPR050476">
    <property type="entry name" value="Insect_CytP450_Detox"/>
</dbReference>
<dbReference type="Proteomes" id="UP000663862">
    <property type="component" value="Unassembled WGS sequence"/>
</dbReference>
<dbReference type="GO" id="GO:0004497">
    <property type="term" value="F:monooxygenase activity"/>
    <property type="evidence" value="ECO:0007669"/>
    <property type="project" value="UniProtKB-KW"/>
</dbReference>
<dbReference type="GO" id="GO:0016705">
    <property type="term" value="F:oxidoreductase activity, acting on paired donors, with incorporation or reduction of molecular oxygen"/>
    <property type="evidence" value="ECO:0007669"/>
    <property type="project" value="InterPro"/>
</dbReference>
<keyword evidence="6" id="KW-0408">Iron</keyword>
<keyword evidence="7" id="KW-0503">Monooxygenase</keyword>
<feature type="domain" description="Integrase catalytic" evidence="8">
    <location>
        <begin position="137"/>
        <end position="303"/>
    </location>
</feature>
<dbReference type="EMBL" id="CAJOBQ010003539">
    <property type="protein sequence ID" value="CAF4609709.1"/>
    <property type="molecule type" value="Genomic_DNA"/>
</dbReference>
<comment type="cofactor">
    <cofactor evidence="1">
        <name>heme</name>
        <dbReference type="ChEBI" id="CHEBI:30413"/>
    </cofactor>
</comment>
<comment type="similarity">
    <text evidence="2">Belongs to the cytochrome P450 family.</text>
</comment>
<dbReference type="InterPro" id="IPR001584">
    <property type="entry name" value="Integrase_cat-core"/>
</dbReference>
<evidence type="ECO:0000256" key="7">
    <source>
        <dbReference type="ARBA" id="ARBA00023033"/>
    </source>
</evidence>
<dbReference type="Gene3D" id="3.30.420.10">
    <property type="entry name" value="Ribonuclease H-like superfamily/Ribonuclease H"/>
    <property type="match status" value="1"/>
</dbReference>
<evidence type="ECO:0000313" key="9">
    <source>
        <dbReference type="EMBL" id="CAF4609709.1"/>
    </source>
</evidence>
<evidence type="ECO:0000256" key="2">
    <source>
        <dbReference type="ARBA" id="ARBA00010617"/>
    </source>
</evidence>
<protein>
    <recommendedName>
        <fullName evidence="8">Integrase catalytic domain-containing protein</fullName>
    </recommendedName>
</protein>
<keyword evidence="5" id="KW-0560">Oxidoreductase</keyword>
<evidence type="ECO:0000313" key="10">
    <source>
        <dbReference type="Proteomes" id="UP000663862"/>
    </source>
</evidence>
<evidence type="ECO:0000256" key="5">
    <source>
        <dbReference type="ARBA" id="ARBA00023002"/>
    </source>
</evidence>
<comment type="caution">
    <text evidence="9">The sequence shown here is derived from an EMBL/GenBank/DDBJ whole genome shotgun (WGS) entry which is preliminary data.</text>
</comment>
<dbReference type="InterPro" id="IPR036397">
    <property type="entry name" value="RNaseH_sf"/>
</dbReference>
<dbReference type="AlphaFoldDB" id="A0A821CGZ2"/>
<dbReference type="GO" id="GO:0003676">
    <property type="term" value="F:nucleic acid binding"/>
    <property type="evidence" value="ECO:0007669"/>
    <property type="project" value="InterPro"/>
</dbReference>
<dbReference type="InterPro" id="IPR001128">
    <property type="entry name" value="Cyt_P450"/>
</dbReference>
<dbReference type="InterPro" id="IPR012337">
    <property type="entry name" value="RNaseH-like_sf"/>
</dbReference>
<proteinExistence type="inferred from homology"/>
<evidence type="ECO:0000256" key="4">
    <source>
        <dbReference type="ARBA" id="ARBA00022723"/>
    </source>
</evidence>
<dbReference type="SUPFAM" id="SSF48264">
    <property type="entry name" value="Cytochrome P450"/>
    <property type="match status" value="1"/>
</dbReference>
<dbReference type="GO" id="GO:0005506">
    <property type="term" value="F:iron ion binding"/>
    <property type="evidence" value="ECO:0007669"/>
    <property type="project" value="InterPro"/>
</dbReference>
<dbReference type="InterPro" id="IPR036396">
    <property type="entry name" value="Cyt_P450_sf"/>
</dbReference>
<dbReference type="GO" id="GO:0015074">
    <property type="term" value="P:DNA integration"/>
    <property type="evidence" value="ECO:0007669"/>
    <property type="project" value="InterPro"/>
</dbReference>
<keyword evidence="3" id="KW-0349">Heme</keyword>
<evidence type="ECO:0000259" key="8">
    <source>
        <dbReference type="PROSITE" id="PS50994"/>
    </source>
</evidence>
<evidence type="ECO:0000256" key="6">
    <source>
        <dbReference type="ARBA" id="ARBA00023004"/>
    </source>
</evidence>
<evidence type="ECO:0000256" key="1">
    <source>
        <dbReference type="ARBA" id="ARBA00001971"/>
    </source>
</evidence>
<gene>
    <name evidence="9" type="ORF">TSG867_LOCUS28355</name>
</gene>
<evidence type="ECO:0000256" key="3">
    <source>
        <dbReference type="ARBA" id="ARBA00022617"/>
    </source>
</evidence>
<sequence length="790" mass="91206">MAVEYYYKVLGNHIQSLNPKFQEKFCIKQSLYNDIILVLRDGWGDPQFKFWAHKNFKLIKIGVGCFVYDIKSNRPIVTYENLYMKIKECHEEVHHQGRDKTWLEVKARYSWIPIYSIKLFISQCSVCRHRTYAPKSIAVKPYVSEGYLTRLQLELIDMTSVPDEEYKWILHVTDHFTKFTWAYPLKSSKIESITAQLLQQFSSFGIPHTLQSSMGEWFVANIIRDLKTTWASLTVISNQSVNTEIQCFVQHNSQVIKSALYKWMKSNSCKTWSKGLAQVVYSINTSSFQSIKKTPYEIVFGSKAMYGIATKQVLSKQRVIYNESFRKDYIRILNECENQTDSIEDTTSMRMDASSVSLNLVYDASSSIIWSSSTPPKFHVPTCTRKRPSSELFPNEQIELINPVKTVKSKKISRVDISLVENSNSIDDYSVHNKQKLQFEAETMKTPNPFKRTEVSQYTLNHHQYKVGDLVGLKIPDTNEFNSIPEILPCKIISVHTSSDNIDTFQLCTSKCILSSRFSTSDLLSLPHNNFCGVSDIDSKLLPIMALEQVWNAHIMCGYVYLKQTYFTLRPELPGLSPHFLFGNLIQTGILSGRVSLPEALAAFKKRYGDIYQFWLGPSYNIIVNDITDVQHIFCHRNIYDQGDFFIEKASVLFPDGLICTKGVQVKRHAAVTYPLFRRGKFTPNLDLIIECVDQLLAKWRERPEGQVHTDIFQQFHKLMLAIFGFIAFDYDLQTLDEDHKTGSNELAEALEVINNAFQLVTYAPRWLSILYLKLSSRHQRAKKLVQQYL</sequence>
<organism evidence="9 10">
    <name type="scientific">Rotaria socialis</name>
    <dbReference type="NCBI Taxonomy" id="392032"/>
    <lineage>
        <taxon>Eukaryota</taxon>
        <taxon>Metazoa</taxon>
        <taxon>Spiralia</taxon>
        <taxon>Gnathifera</taxon>
        <taxon>Rotifera</taxon>
        <taxon>Eurotatoria</taxon>
        <taxon>Bdelloidea</taxon>
        <taxon>Philodinida</taxon>
        <taxon>Philodinidae</taxon>
        <taxon>Rotaria</taxon>
    </lineage>
</organism>
<dbReference type="PANTHER" id="PTHR24292">
    <property type="entry name" value="CYTOCHROME P450"/>
    <property type="match status" value="1"/>
</dbReference>
<reference evidence="9" key="1">
    <citation type="submission" date="2021-02" db="EMBL/GenBank/DDBJ databases">
        <authorList>
            <person name="Nowell W R."/>
        </authorList>
    </citation>
    <scope>NUCLEOTIDE SEQUENCE</scope>
</reference>
<accession>A0A821CGZ2</accession>
<dbReference type="Pfam" id="PF00067">
    <property type="entry name" value="p450"/>
    <property type="match status" value="1"/>
</dbReference>
<dbReference type="Gene3D" id="1.10.630.10">
    <property type="entry name" value="Cytochrome P450"/>
    <property type="match status" value="1"/>
</dbReference>
<keyword evidence="4" id="KW-0479">Metal-binding</keyword>